<gene>
    <name evidence="8" type="ORF">LVJ82_08445</name>
</gene>
<dbReference type="PROSITE" id="PS50949">
    <property type="entry name" value="HTH_GNTR"/>
    <property type="match status" value="1"/>
</dbReference>
<dbReference type="InterPro" id="IPR000524">
    <property type="entry name" value="Tscrpt_reg_HTH_GntR"/>
</dbReference>
<dbReference type="SUPFAM" id="SSF53383">
    <property type="entry name" value="PLP-dependent transferases"/>
    <property type="match status" value="1"/>
</dbReference>
<dbReference type="PANTHER" id="PTHR46577">
    <property type="entry name" value="HTH-TYPE TRANSCRIPTIONAL REGULATORY PROTEIN GABR"/>
    <property type="match status" value="1"/>
</dbReference>
<dbReference type="InterPro" id="IPR036390">
    <property type="entry name" value="WH_DNA-bd_sf"/>
</dbReference>
<dbReference type="InterPro" id="IPR015424">
    <property type="entry name" value="PyrdxlP-dep_Trfase"/>
</dbReference>
<dbReference type="InterPro" id="IPR004839">
    <property type="entry name" value="Aminotransferase_I/II_large"/>
</dbReference>
<keyword evidence="9" id="KW-1185">Reference proteome</keyword>
<dbReference type="SMART" id="SM00345">
    <property type="entry name" value="HTH_GNTR"/>
    <property type="match status" value="1"/>
</dbReference>
<dbReference type="SUPFAM" id="SSF46785">
    <property type="entry name" value="Winged helix' DNA-binding domain"/>
    <property type="match status" value="1"/>
</dbReference>
<dbReference type="CDD" id="cd00609">
    <property type="entry name" value="AAT_like"/>
    <property type="match status" value="1"/>
</dbReference>
<dbReference type="InterPro" id="IPR036388">
    <property type="entry name" value="WH-like_DNA-bd_sf"/>
</dbReference>
<evidence type="ECO:0000256" key="3">
    <source>
        <dbReference type="ARBA" id="ARBA00022898"/>
    </source>
</evidence>
<keyword evidence="4" id="KW-0805">Transcription regulation</keyword>
<proteinExistence type="inferred from homology"/>
<evidence type="ECO:0000256" key="2">
    <source>
        <dbReference type="ARBA" id="ARBA00021531"/>
    </source>
</evidence>
<keyword evidence="8" id="KW-0808">Transferase</keyword>
<dbReference type="Pfam" id="PF00392">
    <property type="entry name" value="GntR"/>
    <property type="match status" value="1"/>
</dbReference>
<evidence type="ECO:0000313" key="9">
    <source>
        <dbReference type="Proteomes" id="UP000832011"/>
    </source>
</evidence>
<evidence type="ECO:0000256" key="1">
    <source>
        <dbReference type="ARBA" id="ARBA00005384"/>
    </source>
</evidence>
<dbReference type="InterPro" id="IPR051446">
    <property type="entry name" value="HTH_trans_reg/aminotransferase"/>
</dbReference>
<dbReference type="Pfam" id="PF00155">
    <property type="entry name" value="Aminotran_1_2"/>
    <property type="match status" value="1"/>
</dbReference>
<evidence type="ECO:0000313" key="8">
    <source>
        <dbReference type="EMBL" id="UOO90977.1"/>
    </source>
</evidence>
<reference evidence="8 9" key="1">
    <citation type="journal article" date="2022" name="Res Sq">
        <title>Evolution of multicellular longitudinally dividing oral cavity symbionts (Neisseriaceae).</title>
        <authorList>
            <person name="Nyongesa S."/>
            <person name="Weber P."/>
            <person name="Bernet E."/>
            <person name="Pullido F."/>
            <person name="Nieckarz M."/>
            <person name="Delaby M."/>
            <person name="Nieves C."/>
            <person name="Viehboeck T."/>
            <person name="Krause N."/>
            <person name="Rivera-Millot A."/>
            <person name="Nakamura A."/>
            <person name="Vischer N."/>
            <person name="VanNieuwenhze M."/>
            <person name="Brun Y."/>
            <person name="Cava F."/>
            <person name="Bulgheresi S."/>
            <person name="Veyrier F."/>
        </authorList>
    </citation>
    <scope>NUCLEOTIDE SEQUENCE [LARGE SCALE GENOMIC DNA]</scope>
    <source>
        <strain evidence="8 9">SN4</strain>
    </source>
</reference>
<dbReference type="PANTHER" id="PTHR46577:SF1">
    <property type="entry name" value="HTH-TYPE TRANSCRIPTIONAL REGULATORY PROTEIN GABR"/>
    <property type="match status" value="1"/>
</dbReference>
<dbReference type="CDD" id="cd07377">
    <property type="entry name" value="WHTH_GntR"/>
    <property type="match status" value="1"/>
</dbReference>
<protein>
    <recommendedName>
        <fullName evidence="2">Putative 8-amino-7-oxononanoate synthase</fullName>
    </recommendedName>
</protein>
<keyword evidence="5" id="KW-0238">DNA-binding</keyword>
<dbReference type="EMBL" id="CP091511">
    <property type="protein sequence ID" value="UOO90977.1"/>
    <property type="molecule type" value="Genomic_DNA"/>
</dbReference>
<keyword evidence="6" id="KW-0804">Transcription</keyword>
<dbReference type="RefSeq" id="WP_058305250.1">
    <property type="nucleotide sequence ID" value="NZ_CABKVG010000006.1"/>
</dbReference>
<name>A0ABY4E698_9NEIS</name>
<keyword evidence="8" id="KW-0032">Aminotransferase</keyword>
<accession>A0ABY4E698</accession>
<evidence type="ECO:0000256" key="4">
    <source>
        <dbReference type="ARBA" id="ARBA00023015"/>
    </source>
</evidence>
<dbReference type="InterPro" id="IPR015421">
    <property type="entry name" value="PyrdxlP-dep_Trfase_major"/>
</dbReference>
<dbReference type="GO" id="GO:0008483">
    <property type="term" value="F:transaminase activity"/>
    <property type="evidence" value="ECO:0007669"/>
    <property type="project" value="UniProtKB-KW"/>
</dbReference>
<evidence type="ECO:0000256" key="5">
    <source>
        <dbReference type="ARBA" id="ARBA00023125"/>
    </source>
</evidence>
<evidence type="ECO:0000256" key="6">
    <source>
        <dbReference type="ARBA" id="ARBA00023163"/>
    </source>
</evidence>
<dbReference type="Proteomes" id="UP000832011">
    <property type="component" value="Chromosome"/>
</dbReference>
<comment type="similarity">
    <text evidence="1">In the C-terminal section; belongs to the class-I pyridoxal-phosphate-dependent aminotransferase family.</text>
</comment>
<dbReference type="Gene3D" id="1.10.10.10">
    <property type="entry name" value="Winged helix-like DNA-binding domain superfamily/Winged helix DNA-binding domain"/>
    <property type="match status" value="1"/>
</dbReference>
<dbReference type="Gene3D" id="3.40.640.10">
    <property type="entry name" value="Type I PLP-dependent aspartate aminotransferase-like (Major domain)"/>
    <property type="match status" value="1"/>
</dbReference>
<keyword evidence="3" id="KW-0663">Pyridoxal phosphate</keyword>
<organism evidence="8 9">
    <name type="scientific">Vitreoscilla massiliensis</name>
    <dbReference type="NCBI Taxonomy" id="1689272"/>
    <lineage>
        <taxon>Bacteria</taxon>
        <taxon>Pseudomonadati</taxon>
        <taxon>Pseudomonadota</taxon>
        <taxon>Betaproteobacteria</taxon>
        <taxon>Neisseriales</taxon>
        <taxon>Neisseriaceae</taxon>
        <taxon>Vitreoscilla</taxon>
    </lineage>
</organism>
<evidence type="ECO:0000259" key="7">
    <source>
        <dbReference type="PROSITE" id="PS50949"/>
    </source>
</evidence>
<feature type="domain" description="HTH gntR-type" evidence="7">
    <location>
        <begin position="18"/>
        <end position="86"/>
    </location>
</feature>
<sequence>MSKTTLIPALASFKKQPKNNVLALSDCLRRAITSGQLQPNDALPSSRHLASTLNLARSTIVSVYEQLIAEGYVHAQAGSATRVCAELPLHGVLPLATPAKQPPHTCAVPAHAQVLAQQHIMALPHRPFAIAVPQDQLRLDAHWQRLSKRIAVSPLYAATGYESSQGQQRLREQLVQYLRQARGVVCDAEQIIITEGAQQALYLTSKVLLQAHDTAVIENPVYPGLLAVLQDRQAHIHAVDVDEQGMMVPQLSASGIQAQAVFVTPSHQYPLGMPLSMSRRWALLEWARQQQAWIVEDDYDSELRYHGLPFPALQGLNPQQVIYIGTFSKVLAPSLRLGYVVVPHALIAAFRGAKSLISRSTADFYQHVLAEYMCHGHFDNHIRRIRKIYAQRQAHLRHVLHTEIPALQVLPSDQGMHMVALLPPSINDVSLVEQALPLGLALRALSPTYVGAAKQAGLLLGFGGYSTAQLDSAVAILKQLL</sequence>